<dbReference type="PATRIC" id="fig|1423801.4.peg.976"/>
<evidence type="ECO:0000259" key="7">
    <source>
        <dbReference type="Pfam" id="PF10035"/>
    </source>
</evidence>
<proteinExistence type="predicted"/>
<evidence type="ECO:0000256" key="3">
    <source>
        <dbReference type="ARBA" id="ARBA00022692"/>
    </source>
</evidence>
<dbReference type="InterPro" id="IPR003740">
    <property type="entry name" value="YitT"/>
</dbReference>
<feature type="transmembrane region" description="Helical" evidence="6">
    <location>
        <begin position="18"/>
        <end position="35"/>
    </location>
</feature>
<dbReference type="InterPro" id="IPR015867">
    <property type="entry name" value="N-reg_PII/ATP_PRibTrfase_C"/>
</dbReference>
<dbReference type="InterPro" id="IPR051461">
    <property type="entry name" value="UPF0750_membrane"/>
</dbReference>
<reference evidence="8 9" key="1">
    <citation type="journal article" date="2015" name="Genome Announc.">
        <title>Expanding the biotechnology potential of lactobacilli through comparative genomics of 213 strains and associated genera.</title>
        <authorList>
            <person name="Sun Z."/>
            <person name="Harris H.M."/>
            <person name="McCann A."/>
            <person name="Guo C."/>
            <person name="Argimon S."/>
            <person name="Zhang W."/>
            <person name="Yang X."/>
            <person name="Jeffery I.B."/>
            <person name="Cooney J.C."/>
            <person name="Kagawa T.F."/>
            <person name="Liu W."/>
            <person name="Song Y."/>
            <person name="Salvetti E."/>
            <person name="Wrobel A."/>
            <person name="Rasinkangas P."/>
            <person name="Parkhill J."/>
            <person name="Rea M.C."/>
            <person name="O'Sullivan O."/>
            <person name="Ritari J."/>
            <person name="Douillard F.P."/>
            <person name="Paul Ross R."/>
            <person name="Yang R."/>
            <person name="Briner A.E."/>
            <person name="Felis G.E."/>
            <person name="de Vos W.M."/>
            <person name="Barrangou R."/>
            <person name="Klaenhammer T.R."/>
            <person name="Caufield P.W."/>
            <person name="Cui Y."/>
            <person name="Zhang H."/>
            <person name="O'Toole P.W."/>
        </authorList>
    </citation>
    <scope>NUCLEOTIDE SEQUENCE [LARGE SCALE GENOMIC DNA]</scope>
    <source>
        <strain evidence="8 9">DSM 16230</strain>
    </source>
</reference>
<feature type="transmembrane region" description="Helical" evidence="6">
    <location>
        <begin position="160"/>
        <end position="181"/>
    </location>
</feature>
<dbReference type="STRING" id="1423801.FD50_GL000960"/>
<feature type="domain" description="DUF2179" evidence="7">
    <location>
        <begin position="230"/>
        <end position="284"/>
    </location>
</feature>
<dbReference type="PANTHER" id="PTHR33545">
    <property type="entry name" value="UPF0750 MEMBRANE PROTEIN YITT-RELATED"/>
    <property type="match status" value="1"/>
</dbReference>
<comment type="caution">
    <text evidence="8">The sequence shown here is derived from an EMBL/GenBank/DDBJ whole genome shotgun (WGS) entry which is preliminary data.</text>
</comment>
<name>A0A0R1V4J2_9LACO</name>
<dbReference type="Gene3D" id="3.30.70.120">
    <property type="match status" value="1"/>
</dbReference>
<evidence type="ECO:0000256" key="1">
    <source>
        <dbReference type="ARBA" id="ARBA00004651"/>
    </source>
</evidence>
<keyword evidence="9" id="KW-1185">Reference proteome</keyword>
<dbReference type="Pfam" id="PF10035">
    <property type="entry name" value="DUF2179"/>
    <property type="match status" value="1"/>
</dbReference>
<keyword evidence="5 6" id="KW-0472">Membrane</keyword>
<comment type="subcellular location">
    <subcellularLocation>
        <location evidence="1">Cell membrane</location>
        <topology evidence="1">Multi-pass membrane protein</topology>
    </subcellularLocation>
</comment>
<keyword evidence="3 6" id="KW-0812">Transmembrane</keyword>
<evidence type="ECO:0000256" key="4">
    <source>
        <dbReference type="ARBA" id="ARBA00022989"/>
    </source>
</evidence>
<feature type="transmembrane region" description="Helical" evidence="6">
    <location>
        <begin position="92"/>
        <end position="110"/>
    </location>
</feature>
<dbReference type="Pfam" id="PF02588">
    <property type="entry name" value="YitT_membrane"/>
    <property type="match status" value="1"/>
</dbReference>
<protein>
    <recommendedName>
        <fullName evidence="7">DUF2179 domain-containing protein</fullName>
    </recommendedName>
</protein>
<evidence type="ECO:0000256" key="6">
    <source>
        <dbReference type="SAM" id="Phobius"/>
    </source>
</evidence>
<dbReference type="EMBL" id="AZFQ01000044">
    <property type="protein sequence ID" value="KRL98002.1"/>
    <property type="molecule type" value="Genomic_DNA"/>
</dbReference>
<dbReference type="Proteomes" id="UP000051166">
    <property type="component" value="Unassembled WGS sequence"/>
</dbReference>
<feature type="transmembrane region" description="Helical" evidence="6">
    <location>
        <begin position="69"/>
        <end position="86"/>
    </location>
</feature>
<gene>
    <name evidence="8" type="ORF">FD50_GL000960</name>
</gene>
<accession>A0A0R1V4J2</accession>
<dbReference type="CDD" id="cd16380">
    <property type="entry name" value="YitT_C"/>
    <property type="match status" value="1"/>
</dbReference>
<feature type="transmembrane region" description="Helical" evidence="6">
    <location>
        <begin position="122"/>
        <end position="140"/>
    </location>
</feature>
<evidence type="ECO:0000313" key="9">
    <source>
        <dbReference type="Proteomes" id="UP000051166"/>
    </source>
</evidence>
<sequence>MKWGKEVNIQYSNGLRRFIIVIFAGAALALGLNFFLLPGNIFGAGLNGIAQLVSAILKKTIGIKVDTGYFIFLLNVPVALLGFLKIGKSFTFYSILTVLSTTILTILLPVQRLTADPLMNALFGGVITGVGVGYSLKYGFSTGGMDIVAVFLNKTTGRSVGFLMLATNMIIILTAGFYFSWQSALYTIISNYALTRVVDSIHTSHQKITAFVVTAKAAAILPVIQHTLVRGVTVLPSKGAYSGKESQTLMTVLTRYELYRFKQLVSQEDPTAFINFVNTADIAGNFADSTQQEQIKAKVSDR</sequence>
<dbReference type="GO" id="GO:0005886">
    <property type="term" value="C:plasma membrane"/>
    <property type="evidence" value="ECO:0007669"/>
    <property type="project" value="UniProtKB-SubCell"/>
</dbReference>
<dbReference type="PIRSF" id="PIRSF006483">
    <property type="entry name" value="Membrane_protein_YitT"/>
    <property type="match status" value="1"/>
</dbReference>
<evidence type="ECO:0000256" key="5">
    <source>
        <dbReference type="ARBA" id="ARBA00023136"/>
    </source>
</evidence>
<dbReference type="InterPro" id="IPR019264">
    <property type="entry name" value="DUF2179"/>
</dbReference>
<dbReference type="AlphaFoldDB" id="A0A0R1V4J2"/>
<keyword evidence="4 6" id="KW-1133">Transmembrane helix</keyword>
<dbReference type="PANTHER" id="PTHR33545:SF5">
    <property type="entry name" value="UPF0750 MEMBRANE PROTEIN YITT"/>
    <property type="match status" value="1"/>
</dbReference>
<organism evidence="8 9">
    <name type="scientific">Liquorilactobacillus satsumensis DSM 16230 = JCM 12392</name>
    <dbReference type="NCBI Taxonomy" id="1423801"/>
    <lineage>
        <taxon>Bacteria</taxon>
        <taxon>Bacillati</taxon>
        <taxon>Bacillota</taxon>
        <taxon>Bacilli</taxon>
        <taxon>Lactobacillales</taxon>
        <taxon>Lactobacillaceae</taxon>
        <taxon>Liquorilactobacillus</taxon>
    </lineage>
</organism>
<keyword evidence="2" id="KW-1003">Cell membrane</keyword>
<evidence type="ECO:0000256" key="2">
    <source>
        <dbReference type="ARBA" id="ARBA00022475"/>
    </source>
</evidence>
<evidence type="ECO:0000313" key="8">
    <source>
        <dbReference type="EMBL" id="KRL98002.1"/>
    </source>
</evidence>